<name>A0A6N7L2G3_9ACTN</name>
<comment type="caution">
    <text evidence="1">The sequence shown here is derived from an EMBL/GenBank/DDBJ whole genome shotgun (WGS) entry which is preliminary data.</text>
</comment>
<proteinExistence type="predicted"/>
<evidence type="ECO:0000313" key="2">
    <source>
        <dbReference type="Proteomes" id="UP000450000"/>
    </source>
</evidence>
<gene>
    <name evidence="1" type="ORF">F7Q99_30315</name>
</gene>
<keyword evidence="2" id="KW-1185">Reference proteome</keyword>
<evidence type="ECO:0000313" key="1">
    <source>
        <dbReference type="EMBL" id="MQS16384.1"/>
    </source>
</evidence>
<dbReference type="EMBL" id="WBOF01000002">
    <property type="protein sequence ID" value="MQS16384.1"/>
    <property type="molecule type" value="Genomic_DNA"/>
</dbReference>
<dbReference type="NCBIfam" id="TIGR03252">
    <property type="entry name" value="HhH-GPD-type base excision DNA repair protein"/>
    <property type="match status" value="1"/>
</dbReference>
<protein>
    <submittedName>
        <fullName evidence="1">Fe-S cluster assembly protein HesB</fullName>
    </submittedName>
</protein>
<dbReference type="Proteomes" id="UP000450000">
    <property type="component" value="Unassembled WGS sequence"/>
</dbReference>
<dbReference type="AlphaFoldDB" id="A0A6N7L2G3"/>
<sequence>MDVAVRITQQPEADALLSCSALALLVGALLDRQVATDWAFAGPLTIAHRLGRKDLDVHQIASHSQEGFVALLAAGPAVHECPAVMARRIQEMCRFLIARYEGQAAAVWEGVSTGKQLYGRVNELPGFGRQKSQIFVALLGKQYGVRPEGWRDAAGNYGEDGVFRCVADITGPDSLEKVRAFRQEQRRVAKEVRVRTAGAVQRARVCPHLPKAGEFLARR</sequence>
<organism evidence="1 2">
    <name type="scientific">Streptomyces kaniharaensis</name>
    <dbReference type="NCBI Taxonomy" id="212423"/>
    <lineage>
        <taxon>Bacteria</taxon>
        <taxon>Bacillati</taxon>
        <taxon>Actinomycetota</taxon>
        <taxon>Actinomycetes</taxon>
        <taxon>Kitasatosporales</taxon>
        <taxon>Streptomycetaceae</taxon>
        <taxon>Streptomyces</taxon>
    </lineage>
</organism>
<accession>A0A6N7L2G3</accession>
<reference evidence="1 2" key="1">
    <citation type="submission" date="2019-09" db="EMBL/GenBank/DDBJ databases">
        <title>Genome Sequences of Streptomyces kaniharaensis ATCC 21070.</title>
        <authorList>
            <person name="Zhu W."/>
            <person name="De Crecy-Lagard V."/>
            <person name="Richards N.G."/>
        </authorList>
    </citation>
    <scope>NUCLEOTIDE SEQUENCE [LARGE SCALE GENOMIC DNA]</scope>
    <source>
        <strain evidence="1 2">SF-557</strain>
    </source>
</reference>
<dbReference type="RefSeq" id="WP_326847340.1">
    <property type="nucleotide sequence ID" value="NZ_WBOF01000002.1"/>
</dbReference>
<dbReference type="InterPro" id="IPR017658">
    <property type="entry name" value="HhH-GPD_base_excis"/>
</dbReference>